<name>A0AAP0QG41_9ROSI</name>
<keyword evidence="1" id="KW-0472">Membrane</keyword>
<sequence>MLFVSFLWGNTLKGKDNKDVVEHKMIINAQTKYHACGLCVKKVIHQQEILSVSFLRVSFFLPLHFCRIFCLVSGLKFFYLEKFLHENLFSWYFPNTGEIFYFYFFIFFWV</sequence>
<accession>A0AAP0QG41</accession>
<dbReference type="EMBL" id="JBCGBO010000024">
    <property type="protein sequence ID" value="KAK9181702.1"/>
    <property type="molecule type" value="Genomic_DNA"/>
</dbReference>
<keyword evidence="1" id="KW-1133">Transmembrane helix</keyword>
<reference evidence="2 3" key="1">
    <citation type="submission" date="2024-05" db="EMBL/GenBank/DDBJ databases">
        <title>Haplotype-resolved chromosome-level genome assembly of Huyou (Citrus changshanensis).</title>
        <authorList>
            <person name="Miao C."/>
            <person name="Chen W."/>
            <person name="Wu Y."/>
            <person name="Wang L."/>
            <person name="Zhao S."/>
            <person name="Grierson D."/>
            <person name="Xu C."/>
            <person name="Chen K."/>
        </authorList>
    </citation>
    <scope>NUCLEOTIDE SEQUENCE [LARGE SCALE GENOMIC DNA]</scope>
    <source>
        <strain evidence="2">01-14</strain>
        <tissue evidence="2">Leaf</tissue>
    </source>
</reference>
<gene>
    <name evidence="2" type="ORF">WN944_024841</name>
</gene>
<dbReference type="AlphaFoldDB" id="A0AAP0QG41"/>
<evidence type="ECO:0000313" key="2">
    <source>
        <dbReference type="EMBL" id="KAK9181702.1"/>
    </source>
</evidence>
<organism evidence="2 3">
    <name type="scientific">Citrus x changshan-huyou</name>
    <dbReference type="NCBI Taxonomy" id="2935761"/>
    <lineage>
        <taxon>Eukaryota</taxon>
        <taxon>Viridiplantae</taxon>
        <taxon>Streptophyta</taxon>
        <taxon>Embryophyta</taxon>
        <taxon>Tracheophyta</taxon>
        <taxon>Spermatophyta</taxon>
        <taxon>Magnoliopsida</taxon>
        <taxon>eudicotyledons</taxon>
        <taxon>Gunneridae</taxon>
        <taxon>Pentapetalae</taxon>
        <taxon>rosids</taxon>
        <taxon>malvids</taxon>
        <taxon>Sapindales</taxon>
        <taxon>Rutaceae</taxon>
        <taxon>Aurantioideae</taxon>
        <taxon>Citrus</taxon>
    </lineage>
</organism>
<evidence type="ECO:0000313" key="3">
    <source>
        <dbReference type="Proteomes" id="UP001428341"/>
    </source>
</evidence>
<feature type="transmembrane region" description="Helical" evidence="1">
    <location>
        <begin position="59"/>
        <end position="79"/>
    </location>
</feature>
<dbReference type="Proteomes" id="UP001428341">
    <property type="component" value="Unassembled WGS sequence"/>
</dbReference>
<keyword evidence="3" id="KW-1185">Reference proteome</keyword>
<comment type="caution">
    <text evidence="2">The sequence shown here is derived from an EMBL/GenBank/DDBJ whole genome shotgun (WGS) entry which is preliminary data.</text>
</comment>
<feature type="transmembrane region" description="Helical" evidence="1">
    <location>
        <begin position="91"/>
        <end position="109"/>
    </location>
</feature>
<protein>
    <submittedName>
        <fullName evidence="2">Uncharacterized protein</fullName>
    </submittedName>
</protein>
<evidence type="ECO:0000256" key="1">
    <source>
        <dbReference type="SAM" id="Phobius"/>
    </source>
</evidence>
<keyword evidence="1" id="KW-0812">Transmembrane</keyword>
<proteinExistence type="predicted"/>